<dbReference type="AlphaFoldDB" id="A0A1Y2K8N7"/>
<keyword evidence="5" id="KW-0234">DNA repair</keyword>
<dbReference type="InterPro" id="IPR004603">
    <property type="entry name" value="DNA_mismatch_endonuc_vsr"/>
</dbReference>
<keyword evidence="8" id="KW-1185">Reference proteome</keyword>
<dbReference type="Pfam" id="PF03852">
    <property type="entry name" value="Vsr"/>
    <property type="match status" value="1"/>
</dbReference>
<gene>
    <name evidence="7" type="ORF">MAIT1_00327</name>
</gene>
<evidence type="ECO:0000313" key="7">
    <source>
        <dbReference type="EMBL" id="OSM06806.1"/>
    </source>
</evidence>
<evidence type="ECO:0000256" key="5">
    <source>
        <dbReference type="ARBA" id="ARBA00023204"/>
    </source>
</evidence>
<proteinExistence type="inferred from homology"/>
<keyword evidence="1" id="KW-0540">Nuclease</keyword>
<dbReference type="NCBIfam" id="TIGR00632">
    <property type="entry name" value="vsr"/>
    <property type="match status" value="1"/>
</dbReference>
<dbReference type="InterPro" id="IPR011335">
    <property type="entry name" value="Restrct_endonuc-II-like"/>
</dbReference>
<keyword evidence="4" id="KW-0378">Hydrolase</keyword>
<dbReference type="Gene3D" id="3.40.960.10">
    <property type="entry name" value="VSR Endonuclease"/>
    <property type="match status" value="1"/>
</dbReference>
<protein>
    <submittedName>
        <fullName evidence="7">Putative DNA G:T-mismatch repair endonuclease</fullName>
    </submittedName>
</protein>
<dbReference type="SUPFAM" id="SSF52980">
    <property type="entry name" value="Restriction endonuclease-like"/>
    <property type="match status" value="1"/>
</dbReference>
<keyword evidence="2 7" id="KW-0255">Endonuclease</keyword>
<comment type="caution">
    <text evidence="7">The sequence shown here is derived from an EMBL/GenBank/DDBJ whole genome shotgun (WGS) entry which is preliminary data.</text>
</comment>
<dbReference type="EMBL" id="LVJN01000015">
    <property type="protein sequence ID" value="OSM06806.1"/>
    <property type="molecule type" value="Genomic_DNA"/>
</dbReference>
<evidence type="ECO:0000256" key="4">
    <source>
        <dbReference type="ARBA" id="ARBA00022801"/>
    </source>
</evidence>
<evidence type="ECO:0000256" key="1">
    <source>
        <dbReference type="ARBA" id="ARBA00022722"/>
    </source>
</evidence>
<evidence type="ECO:0000256" key="3">
    <source>
        <dbReference type="ARBA" id="ARBA00022763"/>
    </source>
</evidence>
<name>A0A1Y2K8N7_9PROT</name>
<evidence type="ECO:0000256" key="6">
    <source>
        <dbReference type="ARBA" id="ARBA00029466"/>
    </source>
</evidence>
<keyword evidence="3" id="KW-0227">DNA damage</keyword>
<dbReference type="GO" id="GO:0004519">
    <property type="term" value="F:endonuclease activity"/>
    <property type="evidence" value="ECO:0007669"/>
    <property type="project" value="UniProtKB-KW"/>
</dbReference>
<dbReference type="STRING" id="1434232.MAIT1_00327"/>
<dbReference type="GO" id="GO:0016787">
    <property type="term" value="F:hydrolase activity"/>
    <property type="evidence" value="ECO:0007669"/>
    <property type="project" value="UniProtKB-KW"/>
</dbReference>
<organism evidence="7 8">
    <name type="scientific">Magnetofaba australis IT-1</name>
    <dbReference type="NCBI Taxonomy" id="1434232"/>
    <lineage>
        <taxon>Bacteria</taxon>
        <taxon>Pseudomonadati</taxon>
        <taxon>Pseudomonadota</taxon>
        <taxon>Magnetococcia</taxon>
        <taxon>Magnetococcales</taxon>
        <taxon>Magnetococcaceae</taxon>
        <taxon>Magnetofaba</taxon>
    </lineage>
</organism>
<dbReference type="CDD" id="cd00221">
    <property type="entry name" value="Vsr"/>
    <property type="match status" value="1"/>
</dbReference>
<dbReference type="Proteomes" id="UP000194003">
    <property type="component" value="Unassembled WGS sequence"/>
</dbReference>
<dbReference type="GO" id="GO:0006298">
    <property type="term" value="P:mismatch repair"/>
    <property type="evidence" value="ECO:0007669"/>
    <property type="project" value="InterPro"/>
</dbReference>
<evidence type="ECO:0000256" key="2">
    <source>
        <dbReference type="ARBA" id="ARBA00022759"/>
    </source>
</evidence>
<reference evidence="7 8" key="1">
    <citation type="journal article" date="2016" name="BMC Genomics">
        <title>Combined genomic and structural analyses of a cultured magnetotactic bacterium reveals its niche adaptation to a dynamic environment.</title>
        <authorList>
            <person name="Araujo A.C."/>
            <person name="Morillo V."/>
            <person name="Cypriano J."/>
            <person name="Teixeira L.C."/>
            <person name="Leao P."/>
            <person name="Lyra S."/>
            <person name="Almeida L.G."/>
            <person name="Bazylinski D.A."/>
            <person name="Vasconcellos A.T."/>
            <person name="Abreu F."/>
            <person name="Lins U."/>
        </authorList>
    </citation>
    <scope>NUCLEOTIDE SEQUENCE [LARGE SCALE GENOMIC DNA]</scope>
    <source>
        <strain evidence="7 8">IT-1</strain>
    </source>
</reference>
<accession>A0A1Y2K8N7</accession>
<evidence type="ECO:0000313" key="8">
    <source>
        <dbReference type="Proteomes" id="UP000194003"/>
    </source>
</evidence>
<comment type="similarity">
    <text evidence="6">Belongs to the Vsr family.</text>
</comment>
<sequence length="113" mass="12981">MHGLGVRYRLHRKGLPGKPDLSNAARKWAIFMHGCFWHGHSCKRGARIPKENREYWQQKIGGNIARDARHLAEYDAMGWRVLVVWECELKAETQLTARLAAFLAADKSLTKLL</sequence>